<evidence type="ECO:0000256" key="1">
    <source>
        <dbReference type="ARBA" id="ARBA00023015"/>
    </source>
</evidence>
<dbReference type="Proteomes" id="UP000093694">
    <property type="component" value="Unassembled WGS sequence"/>
</dbReference>
<evidence type="ECO:0000313" key="5">
    <source>
        <dbReference type="EMBL" id="OAA85562.1"/>
    </source>
</evidence>
<gene>
    <name evidence="5" type="primary">mngR_2</name>
    <name evidence="6" type="synonym">mngR_1</name>
    <name evidence="6" type="ORF">CLCOS_04010</name>
    <name evidence="5" type="ORF">WX73_03216</name>
</gene>
<keyword evidence="2" id="KW-0238">DNA-binding</keyword>
<dbReference type="PROSITE" id="PS50949">
    <property type="entry name" value="HTH_GNTR"/>
    <property type="match status" value="1"/>
</dbReference>
<comment type="caution">
    <text evidence="5">The sequence shown here is derived from an EMBL/GenBank/DDBJ whole genome shotgun (WGS) entry which is preliminary data.</text>
</comment>
<dbReference type="InterPro" id="IPR011663">
    <property type="entry name" value="UTRA"/>
</dbReference>
<dbReference type="GO" id="GO:0045892">
    <property type="term" value="P:negative regulation of DNA-templated transcription"/>
    <property type="evidence" value="ECO:0007669"/>
    <property type="project" value="TreeGrafter"/>
</dbReference>
<protein>
    <submittedName>
        <fullName evidence="5">Mannosyl-D-glycerate transport/metabolism system repressor MngR</fullName>
    </submittedName>
</protein>
<name>A0A162KQM9_9CLOT</name>
<dbReference type="InterPro" id="IPR028978">
    <property type="entry name" value="Chorismate_lyase_/UTRA_dom_sf"/>
</dbReference>
<dbReference type="InterPro" id="IPR050679">
    <property type="entry name" value="Bact_HTH_transcr_reg"/>
</dbReference>
<dbReference type="PATRIC" id="fig|1705578.3.peg.3280"/>
<dbReference type="SMART" id="SM00345">
    <property type="entry name" value="HTH_GNTR"/>
    <property type="match status" value="1"/>
</dbReference>
<dbReference type="SMART" id="SM00866">
    <property type="entry name" value="UTRA"/>
    <property type="match status" value="1"/>
</dbReference>
<keyword evidence="8" id="KW-1185">Reference proteome</keyword>
<dbReference type="InterPro" id="IPR036388">
    <property type="entry name" value="WH-like_DNA-bd_sf"/>
</dbReference>
<organism evidence="5 7">
    <name type="scientific">Clostridium coskatii</name>
    <dbReference type="NCBI Taxonomy" id="1705578"/>
    <lineage>
        <taxon>Bacteria</taxon>
        <taxon>Bacillati</taxon>
        <taxon>Bacillota</taxon>
        <taxon>Clostridia</taxon>
        <taxon>Eubacteriales</taxon>
        <taxon>Clostridiaceae</taxon>
        <taxon>Clostridium</taxon>
    </lineage>
</organism>
<proteinExistence type="predicted"/>
<dbReference type="SUPFAM" id="SSF46785">
    <property type="entry name" value="Winged helix' DNA-binding domain"/>
    <property type="match status" value="1"/>
</dbReference>
<accession>A0A162KQM9</accession>
<dbReference type="PANTHER" id="PTHR44846">
    <property type="entry name" value="MANNOSYL-D-GLYCERATE TRANSPORT/METABOLISM SYSTEM REPRESSOR MNGR-RELATED"/>
    <property type="match status" value="1"/>
</dbReference>
<dbReference type="GO" id="GO:0003677">
    <property type="term" value="F:DNA binding"/>
    <property type="evidence" value="ECO:0007669"/>
    <property type="project" value="UniProtKB-KW"/>
</dbReference>
<reference evidence="6 8" key="2">
    <citation type="journal article" date="2016" name="Front. Microbiol.">
        <title>Industrial Acetogenic Biocatalysts: A Comparative Metabolic and Genomic Analysis.</title>
        <authorList>
            <person name="Bengelsdorf F."/>
            <person name="Poehlein A."/>
            <person name="Sonja S."/>
            <person name="Erz C."/>
            <person name="Hummel T."/>
            <person name="Hoffmeister S."/>
            <person name="Daniel R."/>
            <person name="Durre P."/>
        </authorList>
    </citation>
    <scope>NUCLEOTIDE SEQUENCE [LARGE SCALE GENOMIC DNA]</scope>
    <source>
        <strain evidence="6 8">PTA-10522</strain>
    </source>
</reference>
<sequence length="232" mass="26780">MKNSIYCKIADDIRDKIISGELKTGDDLPSETALCSEYSTSRMTVRKGLTILSNDGYIYSIPGKGYFVQKPNYNKYTIFYSERNNLINDVDRIKLLSVDVVLPDDKLATNLRISKNRKIIRIRRLFYTQGDPMAYDLKYLVYQKGVPIIENEIENATFPEMMSNRASLYSLNKEIVMYAKMPGEEIKELLKMYDEVALFVVEQKLNDVKDKPIGFGITYFRGDYIKLHGVSQ</sequence>
<evidence type="ECO:0000313" key="6">
    <source>
        <dbReference type="EMBL" id="OBR97421.1"/>
    </source>
</evidence>
<evidence type="ECO:0000256" key="2">
    <source>
        <dbReference type="ARBA" id="ARBA00023125"/>
    </source>
</evidence>
<evidence type="ECO:0000313" key="8">
    <source>
        <dbReference type="Proteomes" id="UP000093694"/>
    </source>
</evidence>
<dbReference type="RefSeq" id="WP_013237346.1">
    <property type="nucleotide sequence ID" value="NZ_LITQ01000049.1"/>
</dbReference>
<reference evidence="5 7" key="1">
    <citation type="journal article" date="2015" name="Biotechnol. Bioeng.">
        <title>Genome sequence and phenotypic characterization of Caulobacter segnis.</title>
        <authorList>
            <person name="Patel S."/>
            <person name="Fletcher B."/>
            <person name="Scott D.C."/>
            <person name="Ely B."/>
        </authorList>
    </citation>
    <scope>NUCLEOTIDE SEQUENCE [LARGE SCALE GENOMIC DNA]</scope>
    <source>
        <strain evidence="5 7">PS02</strain>
    </source>
</reference>
<dbReference type="SUPFAM" id="SSF64288">
    <property type="entry name" value="Chorismate lyase-like"/>
    <property type="match status" value="1"/>
</dbReference>
<dbReference type="EMBL" id="LITQ01000049">
    <property type="protein sequence ID" value="OAA85562.1"/>
    <property type="molecule type" value="Genomic_DNA"/>
</dbReference>
<evidence type="ECO:0000313" key="7">
    <source>
        <dbReference type="Proteomes" id="UP000077384"/>
    </source>
</evidence>
<dbReference type="AlphaFoldDB" id="A0A162KQM9"/>
<dbReference type="PANTHER" id="PTHR44846:SF17">
    <property type="entry name" value="GNTR-FAMILY TRANSCRIPTIONAL REGULATOR"/>
    <property type="match status" value="1"/>
</dbReference>
<dbReference type="Gene3D" id="3.40.1410.10">
    <property type="entry name" value="Chorismate lyase-like"/>
    <property type="match status" value="1"/>
</dbReference>
<dbReference type="PRINTS" id="PR00035">
    <property type="entry name" value="HTHGNTR"/>
</dbReference>
<evidence type="ECO:0000256" key="3">
    <source>
        <dbReference type="ARBA" id="ARBA00023163"/>
    </source>
</evidence>
<keyword evidence="1" id="KW-0805">Transcription regulation</keyword>
<dbReference type="Pfam" id="PF00392">
    <property type="entry name" value="GntR"/>
    <property type="match status" value="1"/>
</dbReference>
<feature type="domain" description="HTH gntR-type" evidence="4">
    <location>
        <begin position="3"/>
        <end position="71"/>
    </location>
</feature>
<keyword evidence="3" id="KW-0804">Transcription</keyword>
<dbReference type="Pfam" id="PF07702">
    <property type="entry name" value="UTRA"/>
    <property type="match status" value="1"/>
</dbReference>
<dbReference type="InterPro" id="IPR000524">
    <property type="entry name" value="Tscrpt_reg_HTH_GntR"/>
</dbReference>
<evidence type="ECO:0000259" key="4">
    <source>
        <dbReference type="PROSITE" id="PS50949"/>
    </source>
</evidence>
<dbReference type="Proteomes" id="UP000077384">
    <property type="component" value="Unassembled WGS sequence"/>
</dbReference>
<dbReference type="GO" id="GO:0003700">
    <property type="term" value="F:DNA-binding transcription factor activity"/>
    <property type="evidence" value="ECO:0007669"/>
    <property type="project" value="InterPro"/>
</dbReference>
<dbReference type="Gene3D" id="1.10.10.10">
    <property type="entry name" value="Winged helix-like DNA-binding domain superfamily/Winged helix DNA-binding domain"/>
    <property type="match status" value="1"/>
</dbReference>
<dbReference type="EMBL" id="LROR01000025">
    <property type="protein sequence ID" value="OBR97421.1"/>
    <property type="molecule type" value="Genomic_DNA"/>
</dbReference>
<dbReference type="InterPro" id="IPR036390">
    <property type="entry name" value="WH_DNA-bd_sf"/>
</dbReference>
<dbReference type="CDD" id="cd07377">
    <property type="entry name" value="WHTH_GntR"/>
    <property type="match status" value="1"/>
</dbReference>